<name>A0ABV7Z1M0_9BACT</name>
<dbReference type="InterPro" id="IPR036249">
    <property type="entry name" value="Thioredoxin-like_sf"/>
</dbReference>
<dbReference type="PANTHER" id="PTHR12151">
    <property type="entry name" value="ELECTRON TRANSPORT PROTIN SCO1/SENC FAMILY MEMBER"/>
    <property type="match status" value="1"/>
</dbReference>
<comment type="similarity">
    <text evidence="1">Belongs to the SCO1/2 family.</text>
</comment>
<evidence type="ECO:0000256" key="1">
    <source>
        <dbReference type="ARBA" id="ARBA00010996"/>
    </source>
</evidence>
<dbReference type="EMBL" id="JBHRYQ010000001">
    <property type="protein sequence ID" value="MFC3812547.1"/>
    <property type="molecule type" value="Genomic_DNA"/>
</dbReference>
<dbReference type="PANTHER" id="PTHR12151:SF25">
    <property type="entry name" value="LINALOOL DEHYDRATASE_ISOMERASE DOMAIN-CONTAINING PROTEIN"/>
    <property type="match status" value="1"/>
</dbReference>
<dbReference type="Gene3D" id="3.40.30.10">
    <property type="entry name" value="Glutaredoxin"/>
    <property type="match status" value="1"/>
</dbReference>
<dbReference type="CDD" id="cd02968">
    <property type="entry name" value="SCO"/>
    <property type="match status" value="1"/>
</dbReference>
<dbReference type="Proteomes" id="UP001595616">
    <property type="component" value="Unassembled WGS sequence"/>
</dbReference>
<accession>A0ABV7Z1M0</accession>
<dbReference type="SUPFAM" id="SSF52833">
    <property type="entry name" value="Thioredoxin-like"/>
    <property type="match status" value="1"/>
</dbReference>
<comment type="caution">
    <text evidence="2">The sequence shown here is derived from an EMBL/GenBank/DDBJ whole genome shotgun (WGS) entry which is preliminary data.</text>
</comment>
<gene>
    <name evidence="2" type="ORF">ACFOOI_17940</name>
</gene>
<evidence type="ECO:0000313" key="3">
    <source>
        <dbReference type="Proteomes" id="UP001595616"/>
    </source>
</evidence>
<sequence length="176" mass="20275">MIYSIIVDSLIRHKISDFAFLDQDSVVFSSEMMKNKIHVANFIFTSCGSICPTMTKNFKLVGDAFPNDSDFEMLSFSVTPWIDTPSKLKNYKTQNQITQKNWHFLTGNKADIYALARTSYFAEEDLGFTKDSTEFLHTEHVLLVDKNQHIRGIYNGTLQLEMEQLIKDITSLKKEN</sequence>
<dbReference type="Pfam" id="PF02630">
    <property type="entry name" value="SCO1-SenC"/>
    <property type="match status" value="1"/>
</dbReference>
<reference evidence="3" key="1">
    <citation type="journal article" date="2019" name="Int. J. Syst. Evol. Microbiol.">
        <title>The Global Catalogue of Microorganisms (GCM) 10K type strain sequencing project: providing services to taxonomists for standard genome sequencing and annotation.</title>
        <authorList>
            <consortium name="The Broad Institute Genomics Platform"/>
            <consortium name="The Broad Institute Genome Sequencing Center for Infectious Disease"/>
            <person name="Wu L."/>
            <person name="Ma J."/>
        </authorList>
    </citation>
    <scope>NUCLEOTIDE SEQUENCE [LARGE SCALE GENOMIC DNA]</scope>
    <source>
        <strain evidence="3">CECT 7956</strain>
    </source>
</reference>
<evidence type="ECO:0000313" key="2">
    <source>
        <dbReference type="EMBL" id="MFC3812547.1"/>
    </source>
</evidence>
<keyword evidence="3" id="KW-1185">Reference proteome</keyword>
<organism evidence="2 3">
    <name type="scientific">Lacihabitans lacunae</name>
    <dbReference type="NCBI Taxonomy" id="1028214"/>
    <lineage>
        <taxon>Bacteria</taxon>
        <taxon>Pseudomonadati</taxon>
        <taxon>Bacteroidota</taxon>
        <taxon>Cytophagia</taxon>
        <taxon>Cytophagales</taxon>
        <taxon>Leadbetterellaceae</taxon>
        <taxon>Lacihabitans</taxon>
    </lineage>
</organism>
<dbReference type="InterPro" id="IPR003782">
    <property type="entry name" value="SCO1/SenC"/>
</dbReference>
<dbReference type="RefSeq" id="WP_379839429.1">
    <property type="nucleotide sequence ID" value="NZ_JBHRYQ010000001.1"/>
</dbReference>
<protein>
    <submittedName>
        <fullName evidence="2">SCO family protein</fullName>
    </submittedName>
</protein>
<proteinExistence type="inferred from homology"/>